<feature type="transmembrane region" description="Helical" evidence="1">
    <location>
        <begin position="7"/>
        <end position="25"/>
    </location>
</feature>
<feature type="transmembrane region" description="Helical" evidence="1">
    <location>
        <begin position="178"/>
        <end position="199"/>
    </location>
</feature>
<feature type="transmembrane region" description="Helical" evidence="1">
    <location>
        <begin position="87"/>
        <end position="103"/>
    </location>
</feature>
<evidence type="ECO:0000256" key="1">
    <source>
        <dbReference type="SAM" id="Phobius"/>
    </source>
</evidence>
<dbReference type="RefSeq" id="WP_066234601.1">
    <property type="nucleotide sequence ID" value="NZ_JBHLVN010000062.1"/>
</dbReference>
<sequence length="209" mass="23616">MGKRIIMLDMVLYVVFPIVLWHALRGPVGEYGAMLICTVPGAVYTVYRFWSIRKVQWFGTFLIVNLAVGTLLNVLAGSALQMLWNDVWYSIVLAVCFLATVAVKRPLMLYFSLDFVEMQGAPRSVMKKRFFERDVFPLFQWITVGFALRDGLLAAVKAHLIVRYGVEAFDRAIVIREVIGWAITLLCILGFARITNILYKQSGPDQASG</sequence>
<name>A0ABV6GUS4_9BACL</name>
<keyword evidence="3" id="KW-1185">Reference proteome</keyword>
<evidence type="ECO:0000313" key="2">
    <source>
        <dbReference type="EMBL" id="MFC0298159.1"/>
    </source>
</evidence>
<feature type="transmembrane region" description="Helical" evidence="1">
    <location>
        <begin position="57"/>
        <end position="75"/>
    </location>
</feature>
<dbReference type="EMBL" id="JBHLVN010000062">
    <property type="protein sequence ID" value="MFC0298159.1"/>
    <property type="molecule type" value="Genomic_DNA"/>
</dbReference>
<dbReference type="NCBIfam" id="NF041646">
    <property type="entry name" value="VC0807_fam"/>
    <property type="match status" value="1"/>
</dbReference>
<keyword evidence="1" id="KW-0812">Transmembrane</keyword>
<gene>
    <name evidence="2" type="ORF">ACFFHQ_12095</name>
</gene>
<proteinExistence type="predicted"/>
<accession>A0ABV6GUS4</accession>
<evidence type="ECO:0000313" key="3">
    <source>
        <dbReference type="Proteomes" id="UP001589785"/>
    </source>
</evidence>
<feature type="transmembrane region" description="Helical" evidence="1">
    <location>
        <begin position="31"/>
        <end position="50"/>
    </location>
</feature>
<reference evidence="2 3" key="1">
    <citation type="submission" date="2024-09" db="EMBL/GenBank/DDBJ databases">
        <authorList>
            <person name="Sun Q."/>
            <person name="Mori K."/>
        </authorList>
    </citation>
    <scope>NUCLEOTIDE SEQUENCE [LARGE SCALE GENOMIC DNA]</scope>
    <source>
        <strain evidence="2 3">CCM 7224</strain>
    </source>
</reference>
<keyword evidence="1" id="KW-0472">Membrane</keyword>
<organism evidence="2 3">
    <name type="scientific">Geobacillus jurassicus</name>
    <dbReference type="NCBI Taxonomy" id="235932"/>
    <lineage>
        <taxon>Bacteria</taxon>
        <taxon>Bacillati</taxon>
        <taxon>Bacillota</taxon>
        <taxon>Bacilli</taxon>
        <taxon>Bacillales</taxon>
        <taxon>Anoxybacillaceae</taxon>
        <taxon>Geobacillus</taxon>
    </lineage>
</organism>
<protein>
    <submittedName>
        <fullName evidence="2">VC0807 family protein</fullName>
    </submittedName>
</protein>
<dbReference type="Proteomes" id="UP001589785">
    <property type="component" value="Unassembled WGS sequence"/>
</dbReference>
<keyword evidence="1" id="KW-1133">Transmembrane helix</keyword>
<comment type="caution">
    <text evidence="2">The sequence shown here is derived from an EMBL/GenBank/DDBJ whole genome shotgun (WGS) entry which is preliminary data.</text>
</comment>